<feature type="region of interest" description="Disordered" evidence="1">
    <location>
        <begin position="273"/>
        <end position="501"/>
    </location>
</feature>
<dbReference type="GO" id="GO:0004825">
    <property type="term" value="F:methionine-tRNA ligase activity"/>
    <property type="evidence" value="ECO:0007669"/>
    <property type="project" value="UniProtKB-EC"/>
</dbReference>
<feature type="compositionally biased region" description="Basic and acidic residues" evidence="1">
    <location>
        <begin position="77"/>
        <end position="90"/>
    </location>
</feature>
<feature type="compositionally biased region" description="Low complexity" evidence="1">
    <location>
        <begin position="95"/>
        <end position="106"/>
    </location>
</feature>
<feature type="compositionally biased region" description="Low complexity" evidence="1">
    <location>
        <begin position="56"/>
        <end position="73"/>
    </location>
</feature>
<sequence length="501" mass="53070">PDLLRQRGAAPGARVHDDRGRRARPSPPPARRRRLLPHRHGRARGARRPRGRAGGRHPAGARGPQRGAVQGARPAAGRHERLLHPHDRPRPPAARPGGPRARAGQRLRGARDLRGLVLPALCGLQVRGGGGGRQPLPDPPHRAHARVGGELLLQALGLPGAPGAALRRPARARGAAPPLQRGALVHPLGAAGRLAHAPLDDVGDPGPVGRGPRLLRLVRRAPELRDGARLRPPRRGPHGALLARGPAPHRQGHPQVPLRLLARAAHGRRPAAAAQALRPRLPAAGRGEDVQVPGQRPGPVRHRRAVRHGRPALLPPARRGLRRRRDGLRRRVRAALRVRAGQRAGQPRVADHGDGRPLPRRRGARGGAGPGRGLRGAGRGRRRPPGRGGPHRRARRDLAAGAAPEPLRRGDDPVGAGEGSRAVGGARRGARDARGGRARGRRPPAPVAAHEHPDAARGARDGRRVARRRADGSGHRRAGGEARPPVPQAARGRGSRRGRGV</sequence>
<accession>A0A6J4TF64</accession>
<reference evidence="2" key="1">
    <citation type="submission" date="2020-02" db="EMBL/GenBank/DDBJ databases">
        <authorList>
            <person name="Meier V. D."/>
        </authorList>
    </citation>
    <scope>NUCLEOTIDE SEQUENCE</scope>
    <source>
        <strain evidence="2">AVDCRST_MAG13</strain>
    </source>
</reference>
<evidence type="ECO:0000256" key="1">
    <source>
        <dbReference type="SAM" id="MobiDB-lite"/>
    </source>
</evidence>
<feature type="non-terminal residue" evidence="2">
    <location>
        <position position="1"/>
    </location>
</feature>
<dbReference type="EMBL" id="CADCVO010000530">
    <property type="protein sequence ID" value="CAA9520422.1"/>
    <property type="molecule type" value="Genomic_DNA"/>
</dbReference>
<protein>
    <submittedName>
        <fullName evidence="2">Methionyl-tRNA synthetase</fullName>
        <ecNumber evidence="2">6.1.1.10</ecNumber>
    </submittedName>
</protein>
<dbReference type="AlphaFoldDB" id="A0A6J4TF64"/>
<feature type="compositionally biased region" description="Basic residues" evidence="1">
    <location>
        <begin position="378"/>
        <end position="395"/>
    </location>
</feature>
<gene>
    <name evidence="2" type="ORF">AVDCRST_MAG13-3345</name>
</gene>
<name>A0A6J4TF64_9ACTN</name>
<evidence type="ECO:0000313" key="2">
    <source>
        <dbReference type="EMBL" id="CAA9520422.1"/>
    </source>
</evidence>
<keyword evidence="2" id="KW-0030">Aminoacyl-tRNA synthetase</keyword>
<feature type="region of interest" description="Disordered" evidence="1">
    <location>
        <begin position="1"/>
        <end position="106"/>
    </location>
</feature>
<feature type="compositionally biased region" description="Basic and acidic residues" evidence="1">
    <location>
        <begin position="449"/>
        <end position="480"/>
    </location>
</feature>
<feature type="compositionally biased region" description="Basic residues" evidence="1">
    <location>
        <begin position="30"/>
        <end position="55"/>
    </location>
</feature>
<dbReference type="EC" id="6.1.1.10" evidence="2"/>
<feature type="region of interest" description="Disordered" evidence="1">
    <location>
        <begin position="227"/>
        <end position="253"/>
    </location>
</feature>
<feature type="compositionally biased region" description="Low complexity" evidence="1">
    <location>
        <begin position="337"/>
        <end position="346"/>
    </location>
</feature>
<feature type="compositionally biased region" description="Basic residues" evidence="1">
    <location>
        <begin position="319"/>
        <end position="336"/>
    </location>
</feature>
<feature type="non-terminal residue" evidence="2">
    <location>
        <position position="501"/>
    </location>
</feature>
<keyword evidence="2" id="KW-0436">Ligase</keyword>
<feature type="compositionally biased region" description="Gly residues" evidence="1">
    <location>
        <begin position="365"/>
        <end position="377"/>
    </location>
</feature>
<proteinExistence type="predicted"/>
<feature type="compositionally biased region" description="Basic residues" evidence="1">
    <location>
        <begin position="299"/>
        <end position="310"/>
    </location>
</feature>
<feature type="compositionally biased region" description="Low complexity" evidence="1">
    <location>
        <begin position="273"/>
        <end position="285"/>
    </location>
</feature>
<organism evidence="2">
    <name type="scientific">uncultured Solirubrobacteraceae bacterium</name>
    <dbReference type="NCBI Taxonomy" id="1162706"/>
    <lineage>
        <taxon>Bacteria</taxon>
        <taxon>Bacillati</taxon>
        <taxon>Actinomycetota</taxon>
        <taxon>Thermoleophilia</taxon>
        <taxon>Solirubrobacterales</taxon>
        <taxon>Solirubrobacteraceae</taxon>
        <taxon>environmental samples</taxon>
    </lineage>
</organism>